<protein>
    <submittedName>
        <fullName evidence="1">Uncharacterized protein</fullName>
    </submittedName>
</protein>
<dbReference type="AlphaFoldDB" id="A0A6I4TJP0"/>
<dbReference type="RefSeq" id="WP_160594180.1">
    <property type="nucleotide sequence ID" value="NZ_WTYI01000001.1"/>
</dbReference>
<dbReference type="Proteomes" id="UP000432727">
    <property type="component" value="Unassembled WGS sequence"/>
</dbReference>
<evidence type="ECO:0000313" key="2">
    <source>
        <dbReference type="Proteomes" id="UP000432727"/>
    </source>
</evidence>
<accession>A0A6I4TJP0</accession>
<dbReference type="EMBL" id="WTYI01000001">
    <property type="protein sequence ID" value="MXO94798.1"/>
    <property type="molecule type" value="Genomic_DNA"/>
</dbReference>
<evidence type="ECO:0000313" key="1">
    <source>
        <dbReference type="EMBL" id="MXO94798.1"/>
    </source>
</evidence>
<name>A0A6I4TJP0_9SPHN</name>
<keyword evidence="2" id="KW-1185">Reference proteome</keyword>
<sequence>MFEAKSRVLIDFDHKIVISADHGRLDDPVSFRIDFEPDISRENYREALPDDLREIWEAHNSGPAPYSIISSGGRRTLITIFAKQEAGYLISVDHNRRKLWARHTQDLELPPGYLEEALCAIPSHPYWKEYGHGLPVEVNLSSG</sequence>
<comment type="caution">
    <text evidence="1">The sequence shown here is derived from an EMBL/GenBank/DDBJ whole genome shotgun (WGS) entry which is preliminary data.</text>
</comment>
<gene>
    <name evidence="1" type="ORF">GRI34_00010</name>
</gene>
<organism evidence="1 2">
    <name type="scientific">Qipengyuania aquimaris</name>
    <dbReference type="NCBI Taxonomy" id="255984"/>
    <lineage>
        <taxon>Bacteria</taxon>
        <taxon>Pseudomonadati</taxon>
        <taxon>Pseudomonadota</taxon>
        <taxon>Alphaproteobacteria</taxon>
        <taxon>Sphingomonadales</taxon>
        <taxon>Erythrobacteraceae</taxon>
        <taxon>Qipengyuania</taxon>
    </lineage>
</organism>
<reference evidence="1 2" key="1">
    <citation type="submission" date="2019-12" db="EMBL/GenBank/DDBJ databases">
        <title>Genomic-based taxomic classification of the family Erythrobacteraceae.</title>
        <authorList>
            <person name="Xu L."/>
        </authorList>
    </citation>
    <scope>NUCLEOTIDE SEQUENCE [LARGE SCALE GENOMIC DNA]</scope>
    <source>
        <strain evidence="1 2">JCM 12189</strain>
    </source>
</reference>
<proteinExistence type="predicted"/>